<dbReference type="GO" id="GO:0030163">
    <property type="term" value="P:protein catabolic process"/>
    <property type="evidence" value="ECO:0007669"/>
    <property type="project" value="InterPro"/>
</dbReference>
<comment type="catalytic activity">
    <reaction evidence="2">
        <text>Hydrolysis of proteins in presence of ATP.</text>
        <dbReference type="EC" id="3.4.21.53"/>
    </reaction>
</comment>
<dbReference type="Pfam" id="PF13654">
    <property type="entry name" value="AAA_32"/>
    <property type="match status" value="1"/>
</dbReference>
<dbReference type="PROSITE" id="PS51786">
    <property type="entry name" value="LON_PROTEOLYTIC"/>
    <property type="match status" value="1"/>
</dbReference>
<dbReference type="InterPro" id="IPR027065">
    <property type="entry name" value="Lon_Prtase"/>
</dbReference>
<dbReference type="Gene3D" id="1.10.8.60">
    <property type="match status" value="1"/>
</dbReference>
<dbReference type="Proteomes" id="UP001158598">
    <property type="component" value="Chromosome"/>
</dbReference>
<evidence type="ECO:0000313" key="6">
    <source>
        <dbReference type="Proteomes" id="UP001158598"/>
    </source>
</evidence>
<dbReference type="InterPro" id="IPR008269">
    <property type="entry name" value="Lon_proteolytic"/>
</dbReference>
<comment type="similarity">
    <text evidence="2">Belongs to the peptidase S16 family.</text>
</comment>
<dbReference type="PRINTS" id="PR00830">
    <property type="entry name" value="ENDOLAPTASE"/>
</dbReference>
<keyword evidence="1 2" id="KW-0645">Protease</keyword>
<dbReference type="GO" id="GO:0004176">
    <property type="term" value="F:ATP-dependent peptidase activity"/>
    <property type="evidence" value="ECO:0007669"/>
    <property type="project" value="UniProtKB-UniRule"/>
</dbReference>
<dbReference type="GO" id="GO:0004252">
    <property type="term" value="F:serine-type endopeptidase activity"/>
    <property type="evidence" value="ECO:0007669"/>
    <property type="project" value="UniProtKB-UniRule"/>
</dbReference>
<dbReference type="InterPro" id="IPR046843">
    <property type="entry name" value="LonB_AAA-LID"/>
</dbReference>
<dbReference type="InterPro" id="IPR020568">
    <property type="entry name" value="Ribosomal_Su5_D2-typ_SF"/>
</dbReference>
<evidence type="ECO:0000256" key="3">
    <source>
        <dbReference type="SAM" id="Coils"/>
    </source>
</evidence>
<feature type="coiled-coil region" evidence="3">
    <location>
        <begin position="203"/>
        <end position="230"/>
    </location>
</feature>
<dbReference type="SUPFAM" id="SSF52540">
    <property type="entry name" value="P-loop containing nucleoside triphosphate hydrolases"/>
    <property type="match status" value="1"/>
</dbReference>
<dbReference type="Pfam" id="PF20436">
    <property type="entry name" value="LonB_AAA-LID"/>
    <property type="match status" value="1"/>
</dbReference>
<dbReference type="GO" id="GO:0005524">
    <property type="term" value="F:ATP binding"/>
    <property type="evidence" value="ECO:0007669"/>
    <property type="project" value="InterPro"/>
</dbReference>
<dbReference type="PANTHER" id="PTHR10046">
    <property type="entry name" value="ATP DEPENDENT LON PROTEASE FAMILY MEMBER"/>
    <property type="match status" value="1"/>
</dbReference>
<accession>A0AA35UR98</accession>
<dbReference type="RefSeq" id="WP_017366242.1">
    <property type="nucleotide sequence ID" value="NZ_OX458332.1"/>
</dbReference>
<dbReference type="AlphaFoldDB" id="A0AA35UR98"/>
<keyword evidence="2" id="KW-0720">Serine protease</keyword>
<dbReference type="Pfam" id="PF20437">
    <property type="entry name" value="LonC_helical"/>
    <property type="match status" value="1"/>
</dbReference>
<name>A0AA35UR98_METCP</name>
<evidence type="ECO:0000313" key="5">
    <source>
        <dbReference type="EMBL" id="CAI8823073.1"/>
    </source>
</evidence>
<dbReference type="SUPFAM" id="SSF54211">
    <property type="entry name" value="Ribosomal protein S5 domain 2-like"/>
    <property type="match status" value="1"/>
</dbReference>
<dbReference type="Gene3D" id="3.30.230.10">
    <property type="match status" value="1"/>
</dbReference>
<evidence type="ECO:0000256" key="2">
    <source>
        <dbReference type="PROSITE-ProRule" id="PRU01122"/>
    </source>
</evidence>
<feature type="domain" description="Lon proteolytic" evidence="4">
    <location>
        <begin position="565"/>
        <end position="760"/>
    </location>
</feature>
<feature type="active site" evidence="2">
    <location>
        <position position="698"/>
    </location>
</feature>
<evidence type="ECO:0000259" key="4">
    <source>
        <dbReference type="PROSITE" id="PS51786"/>
    </source>
</evidence>
<keyword evidence="3" id="KW-0175">Coiled coil</keyword>
<dbReference type="Gene3D" id="3.40.50.300">
    <property type="entry name" value="P-loop containing nucleotide triphosphate hydrolases"/>
    <property type="match status" value="2"/>
</dbReference>
<reference evidence="5" key="1">
    <citation type="submission" date="2023-03" db="EMBL/GenBank/DDBJ databases">
        <authorList>
            <person name="Pearce D."/>
        </authorList>
    </citation>
    <scope>NUCLEOTIDE SEQUENCE</scope>
    <source>
        <strain evidence="5">Mc</strain>
    </source>
</reference>
<dbReference type="Pfam" id="PF05362">
    <property type="entry name" value="Lon_C"/>
    <property type="match status" value="1"/>
</dbReference>
<dbReference type="InterPro" id="IPR027417">
    <property type="entry name" value="P-loop_NTPase"/>
</dbReference>
<keyword evidence="2 5" id="KW-0378">Hydrolase</keyword>
<dbReference type="EMBL" id="OX458332">
    <property type="protein sequence ID" value="CAI8823073.1"/>
    <property type="molecule type" value="Genomic_DNA"/>
</dbReference>
<organism evidence="5 6">
    <name type="scientific">Methylococcus capsulatus</name>
    <dbReference type="NCBI Taxonomy" id="414"/>
    <lineage>
        <taxon>Bacteria</taxon>
        <taxon>Pseudomonadati</taxon>
        <taxon>Pseudomonadota</taxon>
        <taxon>Gammaproteobacteria</taxon>
        <taxon>Methylococcales</taxon>
        <taxon>Methylococcaceae</taxon>
        <taxon>Methylococcus</taxon>
    </lineage>
</organism>
<gene>
    <name evidence="5" type="ORF">MCNOR_1984</name>
</gene>
<dbReference type="InterPro" id="IPR046844">
    <property type="entry name" value="Lon-like_helical"/>
</dbReference>
<dbReference type="GO" id="GO:0006508">
    <property type="term" value="P:proteolysis"/>
    <property type="evidence" value="ECO:0007669"/>
    <property type="project" value="UniProtKB-KW"/>
</dbReference>
<sequence length="784" mass="85272">MSRPPAALPAAALNTVISPDDLPFDSTAELEPLDHILGQQRAQEAIDVGLAMRRPGYNLYVMGDPGTGRLSLVKRLLERRAAGQPAPNDWLYLNRFDNPREPVAISLPAGMARRFAADVETFVDSLLATFPAAFDNPAYQRRRTAIDREFSRRFDEAVEAVGRKAEQRGILLFRDGDDISFAPRGDGAPLDEAAFAALPEAKKAQFHAQVRELEDDLHEALLELPQWKREASESLRALNRETIEQAAAPLLARLSAPYAGCAALLAHISVLGEHLDRTVTEYLLDDRGQDPREEAIRRNRLLDRYAPCVLVSHDPEGGTPVLFAPNPSYPNLFGRIEPPGEQDASHAHARLIFPGLLHQANGGCLIVEAEQLVGDAEAWPALKRAFKSGQLRIEPRPADAAGGTRAQTLLPAPIPLEVKLALVGTRDLYYLLETADPDFKELFRLPVDFDDHFPLTPASMLAFARLIKSQAAQAGHADVSACGIAALLEYGARLAEHQNRLSARMGDVCEVLAEADLERRREAAVTVRAEHVRRALAARERRLDRLNQELLDDVMEGVLLIATEGEKVGCVNGLTVLEAGETCFATPARITATVSPGERGVVDIEREAELGQAIHSKGVLILSGCLAFRYAHDFPLALSAHLAIEQSYGYIDGDSASLGEFCALVSALTGIPIRQTLAVTGSMNQHGEVQAVGGVNEKIEGFFRLCRARGFTGDQGVIIPTANVRNLMLKAEVADAVSEGKFAVYAVHTVDEALELMTGKAARTVNRLAVSRLKAFADCSEKKT</sequence>
<dbReference type="InterPro" id="IPR041699">
    <property type="entry name" value="AAA_32"/>
</dbReference>
<proteinExistence type="inferred from homology"/>
<feature type="active site" evidence="2">
    <location>
        <position position="655"/>
    </location>
</feature>
<protein>
    <recommendedName>
        <fullName evidence="2">endopeptidase La</fullName>
        <ecNumber evidence="2">3.4.21.53</ecNumber>
    </recommendedName>
</protein>
<dbReference type="InterPro" id="IPR014721">
    <property type="entry name" value="Ribsml_uS5_D2-typ_fold_subgr"/>
</dbReference>
<evidence type="ECO:0000256" key="1">
    <source>
        <dbReference type="ARBA" id="ARBA00022670"/>
    </source>
</evidence>
<dbReference type="EC" id="3.4.21.53" evidence="2"/>